<dbReference type="Pfam" id="PF25601">
    <property type="entry name" value="AAA_lid_14"/>
    <property type="match status" value="1"/>
</dbReference>
<evidence type="ECO:0000256" key="3">
    <source>
        <dbReference type="ARBA" id="ARBA00023015"/>
    </source>
</evidence>
<dbReference type="SUPFAM" id="SSF52540">
    <property type="entry name" value="P-loop containing nucleoside triphosphate hydrolases"/>
    <property type="match status" value="1"/>
</dbReference>
<dbReference type="SUPFAM" id="SSF55785">
    <property type="entry name" value="PYP-like sensor domain (PAS domain)"/>
    <property type="match status" value="1"/>
</dbReference>
<dbReference type="SMART" id="SM00382">
    <property type="entry name" value="AAA"/>
    <property type="match status" value="1"/>
</dbReference>
<evidence type="ECO:0000256" key="4">
    <source>
        <dbReference type="ARBA" id="ARBA00023163"/>
    </source>
</evidence>
<dbReference type="PROSITE" id="PS50112">
    <property type="entry name" value="PAS"/>
    <property type="match status" value="1"/>
</dbReference>
<feature type="domain" description="PAS" evidence="6">
    <location>
        <begin position="6"/>
        <end position="57"/>
    </location>
</feature>
<organism evidence="7 8">
    <name type="scientific">Sporomusa acidovorans (strain ATCC 49682 / DSM 3132 / Mol)</name>
    <dbReference type="NCBI Taxonomy" id="1123286"/>
    <lineage>
        <taxon>Bacteria</taxon>
        <taxon>Bacillati</taxon>
        <taxon>Bacillota</taxon>
        <taxon>Negativicutes</taxon>
        <taxon>Selenomonadales</taxon>
        <taxon>Sporomusaceae</taxon>
        <taxon>Sporomusa</taxon>
    </lineage>
</organism>
<dbReference type="InterPro" id="IPR002197">
    <property type="entry name" value="HTH_Fis"/>
</dbReference>
<dbReference type="EMBL" id="CP155571">
    <property type="protein sequence ID" value="XFO73153.1"/>
    <property type="molecule type" value="Genomic_DNA"/>
</dbReference>
<dbReference type="InterPro" id="IPR025944">
    <property type="entry name" value="Sigma_54_int_dom_CS"/>
</dbReference>
<name>A0ABZ3J526_SPOA4</name>
<dbReference type="Gene3D" id="3.40.50.300">
    <property type="entry name" value="P-loop containing nucleotide triphosphate hydrolases"/>
    <property type="match status" value="1"/>
</dbReference>
<dbReference type="PANTHER" id="PTHR32071">
    <property type="entry name" value="TRANSCRIPTIONAL REGULATORY PROTEIN"/>
    <property type="match status" value="1"/>
</dbReference>
<protein>
    <submittedName>
        <fullName evidence="7">Arginine utilization regulatory protein RocR</fullName>
    </submittedName>
</protein>
<dbReference type="CDD" id="cd00009">
    <property type="entry name" value="AAA"/>
    <property type="match status" value="1"/>
</dbReference>
<dbReference type="NCBIfam" id="TIGR00229">
    <property type="entry name" value="sensory_box"/>
    <property type="match status" value="1"/>
</dbReference>
<dbReference type="SUPFAM" id="SSF46689">
    <property type="entry name" value="Homeodomain-like"/>
    <property type="match status" value="1"/>
</dbReference>
<keyword evidence="8" id="KW-1185">Reference proteome</keyword>
<feature type="domain" description="Sigma-54 factor interaction" evidence="5">
    <location>
        <begin position="147"/>
        <end position="375"/>
    </location>
</feature>
<dbReference type="Pfam" id="PF00158">
    <property type="entry name" value="Sigma54_activat"/>
    <property type="match status" value="1"/>
</dbReference>
<accession>A0ABZ3J526</accession>
<dbReference type="InterPro" id="IPR009057">
    <property type="entry name" value="Homeodomain-like_sf"/>
</dbReference>
<evidence type="ECO:0000256" key="1">
    <source>
        <dbReference type="ARBA" id="ARBA00022741"/>
    </source>
</evidence>
<evidence type="ECO:0000313" key="7">
    <source>
        <dbReference type="EMBL" id="XFO73153.1"/>
    </source>
</evidence>
<dbReference type="Proteomes" id="UP000216052">
    <property type="component" value="Chromosome"/>
</dbReference>
<dbReference type="PANTHER" id="PTHR32071:SF74">
    <property type="entry name" value="TRANSCRIPTIONAL ACTIVATOR ROCR"/>
    <property type="match status" value="1"/>
</dbReference>
<keyword evidence="3" id="KW-0805">Transcription regulation</keyword>
<proteinExistence type="predicted"/>
<gene>
    <name evidence="7" type="primary">rocR_3</name>
    <name evidence="7" type="ORF">SPACI_032270</name>
</gene>
<dbReference type="RefSeq" id="WP_093793770.1">
    <property type="nucleotide sequence ID" value="NZ_CP155571.1"/>
</dbReference>
<dbReference type="PRINTS" id="PR01590">
    <property type="entry name" value="HTHFIS"/>
</dbReference>
<dbReference type="Gene3D" id="3.30.450.20">
    <property type="entry name" value="PAS domain"/>
    <property type="match status" value="1"/>
</dbReference>
<dbReference type="InterPro" id="IPR027417">
    <property type="entry name" value="P-loop_NTPase"/>
</dbReference>
<dbReference type="Pfam" id="PF08448">
    <property type="entry name" value="PAS_4"/>
    <property type="match status" value="1"/>
</dbReference>
<evidence type="ECO:0000256" key="2">
    <source>
        <dbReference type="ARBA" id="ARBA00022840"/>
    </source>
</evidence>
<dbReference type="InterPro" id="IPR035965">
    <property type="entry name" value="PAS-like_dom_sf"/>
</dbReference>
<dbReference type="Gene3D" id="1.10.8.60">
    <property type="match status" value="1"/>
</dbReference>
<dbReference type="InterPro" id="IPR002078">
    <property type="entry name" value="Sigma_54_int"/>
</dbReference>
<dbReference type="InterPro" id="IPR000014">
    <property type="entry name" value="PAS"/>
</dbReference>
<sequence>MNDFSAEKILNSLIENLEVGVHIVDVDGKTRYYNNAMGKVEGICPDAVLGKKVNEYLKNVAESESSLMKVLISGKKIVDLIQHYGSGSKKEITTINTTVPVVSENKVIAAIEISKDMTQLKGLTESIYKLQNLYKKQKKRHYTFDDIYGKSPKMKKAIEKAKKASMSNSSVLLYAETGSGKEVFAQSIHYGGMRKDRPFVPINCAAIPATLLESMLFGTEKGGFTGAENKKGLFEEANHGTILLDEVNSMEPYLQSKLLRALQEGVIRRVGSNNNIDVDVRVIATINEQPEKLMEEGRLRKDFYYRLGVLRINIPPLRERKEDIPILVDELIKNYNRTLGKSIIGIDQEMLRKFLEYQWPGNIRELKNVIEAAINMADDHSVLSQDCFDYILGNNDSDITFMDVHNIVANVAGKINLDGFMTDIEEAIIQKILRENNNNITKTSRSLNISRQDLQYKIKKYGIDIEKKS</sequence>
<dbReference type="PROSITE" id="PS00688">
    <property type="entry name" value="SIGMA54_INTERACT_3"/>
    <property type="match status" value="1"/>
</dbReference>
<keyword evidence="4" id="KW-0804">Transcription</keyword>
<evidence type="ECO:0000259" key="5">
    <source>
        <dbReference type="PROSITE" id="PS50045"/>
    </source>
</evidence>
<dbReference type="InterPro" id="IPR058031">
    <property type="entry name" value="AAA_lid_NorR"/>
</dbReference>
<dbReference type="InterPro" id="IPR013656">
    <property type="entry name" value="PAS_4"/>
</dbReference>
<reference evidence="7" key="1">
    <citation type="submission" date="2024-05" db="EMBL/GenBank/DDBJ databases">
        <title>Isolation and characterization of Sporomusa carbonis sp. nov., a carboxydotrophic hydrogenogen in the genus of Sporomusa isolated from a charcoal burning pile.</title>
        <authorList>
            <person name="Boeer T."/>
            <person name="Rosenbaum F."/>
            <person name="Eysell L."/>
            <person name="Mueller V."/>
            <person name="Daniel R."/>
            <person name="Poehlein A."/>
        </authorList>
    </citation>
    <scope>NUCLEOTIDE SEQUENCE [LARGE SCALE GENOMIC DNA]</scope>
    <source>
        <strain evidence="7">DSM 3132</strain>
    </source>
</reference>
<evidence type="ECO:0000313" key="8">
    <source>
        <dbReference type="Proteomes" id="UP000216052"/>
    </source>
</evidence>
<dbReference type="InterPro" id="IPR003593">
    <property type="entry name" value="AAA+_ATPase"/>
</dbReference>
<keyword evidence="2" id="KW-0067">ATP-binding</keyword>
<dbReference type="PROSITE" id="PS50045">
    <property type="entry name" value="SIGMA54_INTERACT_4"/>
    <property type="match status" value="1"/>
</dbReference>
<dbReference type="Pfam" id="PF02954">
    <property type="entry name" value="HTH_8"/>
    <property type="match status" value="1"/>
</dbReference>
<keyword evidence="1" id="KW-0547">Nucleotide-binding</keyword>
<evidence type="ECO:0000259" key="6">
    <source>
        <dbReference type="PROSITE" id="PS50112"/>
    </source>
</evidence>
<dbReference type="Gene3D" id="1.10.10.60">
    <property type="entry name" value="Homeodomain-like"/>
    <property type="match status" value="1"/>
</dbReference>